<dbReference type="RefSeq" id="WP_034833056.1">
    <property type="nucleotide sequence ID" value="NZ_CATNZA010000002.1"/>
</dbReference>
<reference evidence="1" key="1">
    <citation type="submission" date="2020-12" db="EMBL/GenBank/DDBJ databases">
        <title>Comparative genomics of Clostridium perfringens reveals patterns of host-associated phylogenetic clades and virulence factors.</title>
        <authorList>
            <person name="Smith A.H."/>
            <person name="Geier R."/>
        </authorList>
    </citation>
    <scope>NUCLEOTIDE SEQUENCE</scope>
    <source>
        <strain evidence="1">CHD30677R</strain>
    </source>
</reference>
<proteinExistence type="predicted"/>
<name>A0AAW4IUC8_CLOPF</name>
<sequence>MMLNGLELEIRKYGKEQNFSIDIKDTNNVTIFIEEDTKLNLDEASFNELRNKLNEAYKLRQM</sequence>
<accession>A0AAW4IUC8</accession>
<gene>
    <name evidence="1" type="ORF">JJB47_02520</name>
</gene>
<evidence type="ECO:0000313" key="2">
    <source>
        <dbReference type="Proteomes" id="UP000668068"/>
    </source>
</evidence>
<dbReference type="AlphaFoldDB" id="A0AAW4IUC8"/>
<evidence type="ECO:0000313" key="1">
    <source>
        <dbReference type="EMBL" id="MBO3357649.1"/>
    </source>
</evidence>
<comment type="caution">
    <text evidence="1">The sequence shown here is derived from an EMBL/GenBank/DDBJ whole genome shotgun (WGS) entry which is preliminary data.</text>
</comment>
<organism evidence="1 2">
    <name type="scientific">Clostridium perfringens</name>
    <dbReference type="NCBI Taxonomy" id="1502"/>
    <lineage>
        <taxon>Bacteria</taxon>
        <taxon>Bacillati</taxon>
        <taxon>Bacillota</taxon>
        <taxon>Clostridia</taxon>
        <taxon>Eubacteriales</taxon>
        <taxon>Clostridiaceae</taxon>
        <taxon>Clostridium</taxon>
    </lineage>
</organism>
<dbReference type="EMBL" id="JAENQP010000001">
    <property type="protein sequence ID" value="MBO3357649.1"/>
    <property type="molecule type" value="Genomic_DNA"/>
</dbReference>
<dbReference type="Proteomes" id="UP000668068">
    <property type="component" value="Unassembled WGS sequence"/>
</dbReference>
<protein>
    <submittedName>
        <fullName evidence="1">Uncharacterized protein</fullName>
    </submittedName>
</protein>